<accession>A0ABU4QFB2</accession>
<feature type="region of interest" description="Disordered" evidence="1">
    <location>
        <begin position="647"/>
        <end position="675"/>
    </location>
</feature>
<keyword evidence="4" id="KW-1185">Reference proteome</keyword>
<dbReference type="EMBL" id="JAWXXR010000001">
    <property type="protein sequence ID" value="MDX6018121.1"/>
    <property type="molecule type" value="Genomic_DNA"/>
</dbReference>
<sequence>MPNVLTQLFSRFRRAPLAIKTSVYLLLGYSLYALLLGGLAPWVIKSQTPKQLQQLLGRQASLGDISINPFLLRVRLDNFALQESDPQQVFMSFTQLELELAFWRSLTQGAIAIDHIHLAYPQVKLQRLASKNGQAQFNFSDILAHLEAKQTPQAEATEDASELPRVIARDIRVTEGKFAYMDKVANTELSYDELNFSLQALDTKAYSLSLPEDENKPVQAKDANRYALSLTGSDNGQLQTQGQFQLQPLEITGELQLAKISLLPFWPFADGLIAAKLSDGELSFQSQYQLKQQQDQLHYSTHKGRFILENLLFSDQQQARVKLPLLALDNIRVDGDNQSVNVDELALQGLWAYARLDKQGLDLQQLFIPAMPATNAKPDNTAAKARVEPTVAQPEAADETEALNKATVQDKATAKEKATVQDKATAHTAEEPNKTLEQDKQWLLSIGKISLKDTDLNLFEQQQSNGVHWRVYPLDITTGPVRSDLEGNIDYQVQLALSSDAQKQPETSQGQFSSTGAIDANARTVNAELTLTELELQQFQPYLAPYLNMQLESGKLSTQGKFTANAEGKAHFQGQAAIGKLLIKDGLAFEPLLKWQNMTIDAMNFDSEANSLKISNILLEQPYAKVMITEDQRTNIGELIRAEPLGDNSAAQSQTKQSQANEAPQQTAAKEKNTAKTAADKAFKLDIGSIAIKSGSAYFADNSLTPNFASGIEGLEGKISHLSSTPGTKASVDIKGKIDKYAPVTLRGEVNPLLEKPYLDLDLVFKSVELTSVNPYSGTYAGYYIDKGQLSLALNYQLEDNQLKGDNHLVIDQLKLGKPSDSDLATSLPITLAIALLQDRHGVIDLGLQVSGDLDSPSFSFGSIVMTAITNVITKAVTAPFSLLAGLVGSDEELNLVAFQPGIATLDADAEDKLSKLAKALDDRPKLQLSIEGGVALREDSEALAEQKLQQQLLKASKLAALPDELSASRFPTKGKLADTLVALFEQQLKQDADAEKDKVKQKLAEKAGSETVDEDALLTVWHMGLYNQLLSAQEISNNELANLAQARAQAIKAFLVDSAAVAPERVFLLDSKTEMKQDASQAILSLNAD</sequence>
<dbReference type="InterPro" id="IPR052894">
    <property type="entry name" value="AsmA-related"/>
</dbReference>
<reference evidence="3 4" key="1">
    <citation type="submission" date="2023-11" db="EMBL/GenBank/DDBJ databases">
        <title>MicrobeMod: A computational toolkit for identifying prokaryotic methylation and restriction-modification with nanopore sequencing.</title>
        <authorList>
            <person name="Crits-Christoph A."/>
            <person name="Kang S.C."/>
            <person name="Lee H."/>
            <person name="Ostrov N."/>
        </authorList>
    </citation>
    <scope>NUCLEOTIDE SEQUENCE [LARGE SCALE GENOMIC DNA]</scope>
    <source>
        <strain evidence="3 4">ATCC BAA-2732</strain>
    </source>
</reference>
<evidence type="ECO:0000256" key="2">
    <source>
        <dbReference type="SAM" id="Phobius"/>
    </source>
</evidence>
<dbReference type="Proteomes" id="UP001272773">
    <property type="component" value="Unassembled WGS sequence"/>
</dbReference>
<feature type="transmembrane region" description="Helical" evidence="2">
    <location>
        <begin position="21"/>
        <end position="44"/>
    </location>
</feature>
<comment type="caution">
    <text evidence="3">The sequence shown here is derived from an EMBL/GenBank/DDBJ whole genome shotgun (WGS) entry which is preliminary data.</text>
</comment>
<keyword evidence="2" id="KW-1133">Transmembrane helix</keyword>
<organism evidence="3 4">
    <name type="scientific">Shewanella indica</name>
    <dbReference type="NCBI Taxonomy" id="768528"/>
    <lineage>
        <taxon>Bacteria</taxon>
        <taxon>Pseudomonadati</taxon>
        <taxon>Pseudomonadota</taxon>
        <taxon>Gammaproteobacteria</taxon>
        <taxon>Alteromonadales</taxon>
        <taxon>Shewanellaceae</taxon>
        <taxon>Shewanella</taxon>
    </lineage>
</organism>
<dbReference type="PANTHER" id="PTHR30441">
    <property type="entry name" value="DUF748 DOMAIN-CONTAINING PROTEIN"/>
    <property type="match status" value="1"/>
</dbReference>
<evidence type="ECO:0000313" key="4">
    <source>
        <dbReference type="Proteomes" id="UP001272773"/>
    </source>
</evidence>
<name>A0ABU4QFB2_9GAMM</name>
<gene>
    <name evidence="3" type="ORF">SIL79_17650</name>
</gene>
<dbReference type="PANTHER" id="PTHR30441:SF8">
    <property type="entry name" value="DUF748 DOMAIN-CONTAINING PROTEIN"/>
    <property type="match status" value="1"/>
</dbReference>
<keyword evidence="2" id="KW-0812">Transmembrane</keyword>
<evidence type="ECO:0000256" key="1">
    <source>
        <dbReference type="SAM" id="MobiDB-lite"/>
    </source>
</evidence>
<feature type="region of interest" description="Disordered" evidence="1">
    <location>
        <begin position="413"/>
        <end position="434"/>
    </location>
</feature>
<dbReference type="GeneID" id="88625372"/>
<dbReference type="RefSeq" id="WP_319619733.1">
    <property type="nucleotide sequence ID" value="NZ_JAWXXR010000001.1"/>
</dbReference>
<feature type="compositionally biased region" description="Low complexity" evidence="1">
    <location>
        <begin position="649"/>
        <end position="660"/>
    </location>
</feature>
<protein>
    <submittedName>
        <fullName evidence="3">DUF748 domain-containing protein</fullName>
    </submittedName>
</protein>
<evidence type="ECO:0000313" key="3">
    <source>
        <dbReference type="EMBL" id="MDX6018121.1"/>
    </source>
</evidence>
<proteinExistence type="predicted"/>
<keyword evidence="2" id="KW-0472">Membrane</keyword>
<dbReference type="Pfam" id="PF05359">
    <property type="entry name" value="DUF748"/>
    <property type="match status" value="1"/>
</dbReference>
<dbReference type="InterPro" id="IPR008023">
    <property type="entry name" value="DUF748"/>
</dbReference>